<reference evidence="1 2" key="1">
    <citation type="submission" date="2018-06" db="EMBL/GenBank/DDBJ databases">
        <title>Genomic Encyclopedia of Type Strains, Phase IV (KMG-IV): sequencing the most valuable type-strain genomes for metagenomic binning, comparative biology and taxonomic classification.</title>
        <authorList>
            <person name="Goeker M."/>
        </authorList>
    </citation>
    <scope>NUCLEOTIDE SEQUENCE [LARGE SCALE GENOMIC DNA]</scope>
    <source>
        <strain evidence="1 2">DSM 24875</strain>
    </source>
</reference>
<organism evidence="1 2">
    <name type="scientific">Roseiarcus fermentans</name>
    <dbReference type="NCBI Taxonomy" id="1473586"/>
    <lineage>
        <taxon>Bacteria</taxon>
        <taxon>Pseudomonadati</taxon>
        <taxon>Pseudomonadota</taxon>
        <taxon>Alphaproteobacteria</taxon>
        <taxon>Hyphomicrobiales</taxon>
        <taxon>Roseiarcaceae</taxon>
        <taxon>Roseiarcus</taxon>
    </lineage>
</organism>
<gene>
    <name evidence="1" type="ORF">DFR50_14416</name>
</gene>
<name>A0A366EP55_9HYPH</name>
<protein>
    <submittedName>
        <fullName evidence="1">Uncharacterized protein</fullName>
    </submittedName>
</protein>
<dbReference type="Proteomes" id="UP000253529">
    <property type="component" value="Unassembled WGS sequence"/>
</dbReference>
<evidence type="ECO:0000313" key="1">
    <source>
        <dbReference type="EMBL" id="RBP03460.1"/>
    </source>
</evidence>
<comment type="caution">
    <text evidence="1">The sequence shown here is derived from an EMBL/GenBank/DDBJ whole genome shotgun (WGS) entry which is preliminary data.</text>
</comment>
<sequence length="94" mass="10200">MSHSHPTKAPSLDDLVFVRIALPRKMVLPTPQSADAVYIRTCRGGVLQIPRPLLKTDAAGAPAETHAVFEARVPRHISAAFRALFAEIFRSAVA</sequence>
<proteinExistence type="predicted"/>
<evidence type="ECO:0000313" key="2">
    <source>
        <dbReference type="Proteomes" id="UP000253529"/>
    </source>
</evidence>
<accession>A0A366EP55</accession>
<dbReference type="EMBL" id="QNRK01000044">
    <property type="protein sequence ID" value="RBP03460.1"/>
    <property type="molecule type" value="Genomic_DNA"/>
</dbReference>
<dbReference type="AlphaFoldDB" id="A0A366EP55"/>
<keyword evidence="2" id="KW-1185">Reference proteome</keyword>